<protein>
    <submittedName>
        <fullName evidence="1">Uncharacterized protein</fullName>
    </submittedName>
</protein>
<name>A0A2Z7B7N7_9LAMI</name>
<dbReference type="EMBL" id="KV008273">
    <property type="protein sequence ID" value="KZV30474.1"/>
    <property type="molecule type" value="Genomic_DNA"/>
</dbReference>
<dbReference type="Proteomes" id="UP000250235">
    <property type="component" value="Unassembled WGS sequence"/>
</dbReference>
<keyword evidence="2" id="KW-1185">Reference proteome</keyword>
<sequence>MNLGRCKNTASEPIYFSRDKLRETANRQFLDFKILLELKYDAHNFSFVLLAMSRVKTMVTIYL</sequence>
<organism evidence="1 2">
    <name type="scientific">Dorcoceras hygrometricum</name>
    <dbReference type="NCBI Taxonomy" id="472368"/>
    <lineage>
        <taxon>Eukaryota</taxon>
        <taxon>Viridiplantae</taxon>
        <taxon>Streptophyta</taxon>
        <taxon>Embryophyta</taxon>
        <taxon>Tracheophyta</taxon>
        <taxon>Spermatophyta</taxon>
        <taxon>Magnoliopsida</taxon>
        <taxon>eudicotyledons</taxon>
        <taxon>Gunneridae</taxon>
        <taxon>Pentapetalae</taxon>
        <taxon>asterids</taxon>
        <taxon>lamiids</taxon>
        <taxon>Lamiales</taxon>
        <taxon>Gesneriaceae</taxon>
        <taxon>Didymocarpoideae</taxon>
        <taxon>Trichosporeae</taxon>
        <taxon>Loxocarpinae</taxon>
        <taxon>Dorcoceras</taxon>
    </lineage>
</organism>
<reference evidence="1 2" key="1">
    <citation type="journal article" date="2015" name="Proc. Natl. Acad. Sci. U.S.A.">
        <title>The resurrection genome of Boea hygrometrica: A blueprint for survival of dehydration.</title>
        <authorList>
            <person name="Xiao L."/>
            <person name="Yang G."/>
            <person name="Zhang L."/>
            <person name="Yang X."/>
            <person name="Zhao S."/>
            <person name="Ji Z."/>
            <person name="Zhou Q."/>
            <person name="Hu M."/>
            <person name="Wang Y."/>
            <person name="Chen M."/>
            <person name="Xu Y."/>
            <person name="Jin H."/>
            <person name="Xiao X."/>
            <person name="Hu G."/>
            <person name="Bao F."/>
            <person name="Hu Y."/>
            <person name="Wan P."/>
            <person name="Li L."/>
            <person name="Deng X."/>
            <person name="Kuang T."/>
            <person name="Xiang C."/>
            <person name="Zhu J.K."/>
            <person name="Oliver M.J."/>
            <person name="He Y."/>
        </authorList>
    </citation>
    <scope>NUCLEOTIDE SEQUENCE [LARGE SCALE GENOMIC DNA]</scope>
    <source>
        <strain evidence="2">cv. XS01</strain>
    </source>
</reference>
<accession>A0A2Z7B7N7</accession>
<evidence type="ECO:0000313" key="2">
    <source>
        <dbReference type="Proteomes" id="UP000250235"/>
    </source>
</evidence>
<gene>
    <name evidence="1" type="ORF">F511_23481</name>
</gene>
<proteinExistence type="predicted"/>
<evidence type="ECO:0000313" key="1">
    <source>
        <dbReference type="EMBL" id="KZV30474.1"/>
    </source>
</evidence>
<dbReference type="AlphaFoldDB" id="A0A2Z7B7N7"/>